<protein>
    <submittedName>
        <fullName evidence="7">Glycoside hydrolase</fullName>
    </submittedName>
</protein>
<dbReference type="SUPFAM" id="SSF54001">
    <property type="entry name" value="Cysteine proteinases"/>
    <property type="match status" value="1"/>
</dbReference>
<accession>A0A1B8U319</accession>
<dbReference type="AlphaFoldDB" id="A0A1B8U319"/>
<dbReference type="KEGG" id="pob:LPB03_07635"/>
<keyword evidence="3" id="KW-0732">Signal</keyword>
<dbReference type="PROSITE" id="PS51257">
    <property type="entry name" value="PROKAR_LIPOPROTEIN"/>
    <property type="match status" value="1"/>
</dbReference>
<dbReference type="EMBL" id="LSFM01000002">
    <property type="protein sequence ID" value="OBY66274.1"/>
    <property type="molecule type" value="Genomic_DNA"/>
</dbReference>
<dbReference type="GO" id="GO:0008234">
    <property type="term" value="F:cysteine-type peptidase activity"/>
    <property type="evidence" value="ECO:0007669"/>
    <property type="project" value="UniProtKB-KW"/>
</dbReference>
<evidence type="ECO:0000256" key="5">
    <source>
        <dbReference type="ARBA" id="ARBA00022807"/>
    </source>
</evidence>
<dbReference type="InterPro" id="IPR000064">
    <property type="entry name" value="NLP_P60_dom"/>
</dbReference>
<reference evidence="8" key="1">
    <citation type="submission" date="2016-02" db="EMBL/GenBank/DDBJ databases">
        <authorList>
            <person name="Shin S.-K."/>
            <person name="Yi H."/>
            <person name="Kim E."/>
        </authorList>
    </citation>
    <scope>NUCLEOTIDE SEQUENCE [LARGE SCALE GENOMIC DNA]</scope>
    <source>
        <strain evidence="8">LPB0003</strain>
    </source>
</reference>
<keyword evidence="5" id="KW-0788">Thiol protease</keyword>
<name>A0A1B8U319_9FLAO</name>
<dbReference type="InterPro" id="IPR038765">
    <property type="entry name" value="Papain-like_cys_pep_sf"/>
</dbReference>
<dbReference type="Pfam" id="PF00877">
    <property type="entry name" value="NLPC_P60"/>
    <property type="match status" value="1"/>
</dbReference>
<evidence type="ECO:0000256" key="4">
    <source>
        <dbReference type="ARBA" id="ARBA00022801"/>
    </source>
</evidence>
<evidence type="ECO:0000256" key="2">
    <source>
        <dbReference type="ARBA" id="ARBA00022670"/>
    </source>
</evidence>
<proteinExistence type="inferred from homology"/>
<dbReference type="PROSITE" id="PS51935">
    <property type="entry name" value="NLPC_P60"/>
    <property type="match status" value="1"/>
</dbReference>
<sequence>MKNSLFLLVFSFVLFSCGAKKNGVSNSRKPISKADKIVANALNYEGVKYKYGGTTKRGMDCSGVIYVAFGEENFQLPRVSREMAKEGKKIALKKVAKGDLLFFKTRKSYKNINHVGLVVSNKNGQIRFIHSTTSKGVIVSLLSQKYWAKAFVKATRVL</sequence>
<keyword evidence="4 7" id="KW-0378">Hydrolase</keyword>
<dbReference type="Gene3D" id="3.90.1720.10">
    <property type="entry name" value="endopeptidase domain like (from Nostoc punctiforme)"/>
    <property type="match status" value="1"/>
</dbReference>
<evidence type="ECO:0000256" key="3">
    <source>
        <dbReference type="ARBA" id="ARBA00022729"/>
    </source>
</evidence>
<comment type="caution">
    <text evidence="7">The sequence shown here is derived from an EMBL/GenBank/DDBJ whole genome shotgun (WGS) entry which is preliminary data.</text>
</comment>
<evidence type="ECO:0000313" key="7">
    <source>
        <dbReference type="EMBL" id="OBY66274.1"/>
    </source>
</evidence>
<dbReference type="Proteomes" id="UP000092584">
    <property type="component" value="Unassembled WGS sequence"/>
</dbReference>
<comment type="similarity">
    <text evidence="1">Belongs to the peptidase C40 family.</text>
</comment>
<evidence type="ECO:0000256" key="1">
    <source>
        <dbReference type="ARBA" id="ARBA00007074"/>
    </source>
</evidence>
<gene>
    <name evidence="7" type="ORF">LPB3_01020</name>
</gene>
<organism evidence="7 8">
    <name type="scientific">Polaribacter vadi</name>
    <dbReference type="NCBI Taxonomy" id="1774273"/>
    <lineage>
        <taxon>Bacteria</taxon>
        <taxon>Pseudomonadati</taxon>
        <taxon>Bacteroidota</taxon>
        <taxon>Flavobacteriia</taxon>
        <taxon>Flavobacteriales</taxon>
        <taxon>Flavobacteriaceae</taxon>
    </lineage>
</organism>
<dbReference type="GO" id="GO:0006508">
    <property type="term" value="P:proteolysis"/>
    <property type="evidence" value="ECO:0007669"/>
    <property type="project" value="UniProtKB-KW"/>
</dbReference>
<feature type="domain" description="NlpC/P60" evidence="6">
    <location>
        <begin position="31"/>
        <end position="158"/>
    </location>
</feature>
<dbReference type="PANTHER" id="PTHR47360:SF1">
    <property type="entry name" value="ENDOPEPTIDASE NLPC-RELATED"/>
    <property type="match status" value="1"/>
</dbReference>
<dbReference type="STRING" id="1774273.LPB03_07635"/>
<dbReference type="PANTHER" id="PTHR47360">
    <property type="entry name" value="MUREIN DD-ENDOPEPTIDASE MEPS/MUREIN LD-CARBOXYPEPTIDASE"/>
    <property type="match status" value="1"/>
</dbReference>
<keyword evidence="8" id="KW-1185">Reference proteome</keyword>
<dbReference type="RefSeq" id="WP_065317741.1">
    <property type="nucleotide sequence ID" value="NZ_CP017477.1"/>
</dbReference>
<dbReference type="OrthoDB" id="9807055at2"/>
<evidence type="ECO:0000259" key="6">
    <source>
        <dbReference type="PROSITE" id="PS51935"/>
    </source>
</evidence>
<evidence type="ECO:0000313" key="8">
    <source>
        <dbReference type="Proteomes" id="UP000092584"/>
    </source>
</evidence>
<keyword evidence="2" id="KW-0645">Protease</keyword>
<dbReference type="InterPro" id="IPR052062">
    <property type="entry name" value="Murein_DD/LD_carboxypeptidase"/>
</dbReference>